<reference evidence="2" key="2">
    <citation type="submission" date="2022-06" db="UniProtKB">
        <authorList>
            <consortium name="EnsemblMetazoa"/>
        </authorList>
    </citation>
    <scope>IDENTIFICATION</scope>
    <source>
        <strain evidence="2">DF5081</strain>
    </source>
</reference>
<sequence>MITFYAIILSLAHLASAEEDYTIENYPNPKRGGFKECNLRSAGSVCDPYEASQQFADGLRRHWGNLDAQCGRFGILVLSLEDRRIFGSFDERSPIKSAQLDAIIATADEQVKTGDYTAAVTSILKEVAATMTPQPAGTTPSTVTTTKSSAGYCTLMTFAYLAVHFL</sequence>
<name>A0A8R1DVR2_CAEJA</name>
<evidence type="ECO:0000313" key="2">
    <source>
        <dbReference type="EnsemblMetazoa" id="CJA13592.1"/>
    </source>
</evidence>
<dbReference type="PANTHER" id="PTHR33748:SF1">
    <property type="entry name" value="TPM_PHOSPHATASE DOMAIN-CONTAINING PROTEIN"/>
    <property type="match status" value="1"/>
</dbReference>
<proteinExistence type="predicted"/>
<reference evidence="3" key="1">
    <citation type="submission" date="2010-08" db="EMBL/GenBank/DDBJ databases">
        <authorList>
            <consortium name="Caenorhabditis japonica Sequencing Consortium"/>
            <person name="Wilson R.K."/>
        </authorList>
    </citation>
    <scope>NUCLEOTIDE SEQUENCE [LARGE SCALE GENOMIC DNA]</scope>
    <source>
        <strain evidence="3">DF5081</strain>
    </source>
</reference>
<keyword evidence="3" id="KW-1185">Reference proteome</keyword>
<feature type="chain" id="PRO_5035841890" description="TPM domain-containing protein" evidence="1">
    <location>
        <begin position="18"/>
        <end position="166"/>
    </location>
</feature>
<dbReference type="PANTHER" id="PTHR33748">
    <property type="entry name" value="PROTEIN CBG04600"/>
    <property type="match status" value="1"/>
</dbReference>
<keyword evidence="1" id="KW-0732">Signal</keyword>
<dbReference type="Proteomes" id="UP000005237">
    <property type="component" value="Unassembled WGS sequence"/>
</dbReference>
<dbReference type="EnsemblMetazoa" id="CJA13592.1">
    <property type="protein sequence ID" value="CJA13592.1"/>
    <property type="gene ID" value="WBGene00132796"/>
</dbReference>
<organism evidence="2 3">
    <name type="scientific">Caenorhabditis japonica</name>
    <dbReference type="NCBI Taxonomy" id="281687"/>
    <lineage>
        <taxon>Eukaryota</taxon>
        <taxon>Metazoa</taxon>
        <taxon>Ecdysozoa</taxon>
        <taxon>Nematoda</taxon>
        <taxon>Chromadorea</taxon>
        <taxon>Rhabditida</taxon>
        <taxon>Rhabditina</taxon>
        <taxon>Rhabditomorpha</taxon>
        <taxon>Rhabditoidea</taxon>
        <taxon>Rhabditidae</taxon>
        <taxon>Peloderinae</taxon>
        <taxon>Caenorhabditis</taxon>
    </lineage>
</organism>
<dbReference type="Gene3D" id="3.10.310.50">
    <property type="match status" value="1"/>
</dbReference>
<evidence type="ECO:0000256" key="1">
    <source>
        <dbReference type="SAM" id="SignalP"/>
    </source>
</evidence>
<protein>
    <recommendedName>
        <fullName evidence="4">TPM domain-containing protein</fullName>
    </recommendedName>
</protein>
<dbReference type="GO" id="GO:0016020">
    <property type="term" value="C:membrane"/>
    <property type="evidence" value="ECO:0007669"/>
    <property type="project" value="TreeGrafter"/>
</dbReference>
<evidence type="ECO:0000313" key="3">
    <source>
        <dbReference type="Proteomes" id="UP000005237"/>
    </source>
</evidence>
<evidence type="ECO:0008006" key="4">
    <source>
        <dbReference type="Google" id="ProtNLM"/>
    </source>
</evidence>
<dbReference type="AlphaFoldDB" id="A0A8R1DVR2"/>
<accession>A0A8R1DVR2</accession>
<feature type="signal peptide" evidence="1">
    <location>
        <begin position="1"/>
        <end position="17"/>
    </location>
</feature>